<reference evidence="4 5" key="1">
    <citation type="submission" date="2019-03" db="EMBL/GenBank/DDBJ databases">
        <title>Flavobacterium TSA-D2 sp. nov., isolated from arctic soil.</title>
        <authorList>
            <person name="Chaudhary D.K."/>
        </authorList>
    </citation>
    <scope>NUCLEOTIDE SEQUENCE [LARGE SCALE GENOMIC DNA]</scope>
    <source>
        <strain evidence="4 5">TSA-D2</strain>
    </source>
</reference>
<dbReference type="GO" id="GO:0016757">
    <property type="term" value="F:glycosyltransferase activity"/>
    <property type="evidence" value="ECO:0007669"/>
    <property type="project" value="InterPro"/>
</dbReference>
<dbReference type="PANTHER" id="PTHR46401:SF2">
    <property type="entry name" value="GLYCOSYLTRANSFERASE WBBK-RELATED"/>
    <property type="match status" value="1"/>
</dbReference>
<evidence type="ECO:0000256" key="1">
    <source>
        <dbReference type="ARBA" id="ARBA00022679"/>
    </source>
</evidence>
<dbReference type="CDD" id="cd03809">
    <property type="entry name" value="GT4_MtfB-like"/>
    <property type="match status" value="1"/>
</dbReference>
<dbReference type="Gene3D" id="3.40.50.2000">
    <property type="entry name" value="Glycogen Phosphorylase B"/>
    <property type="match status" value="2"/>
</dbReference>
<feature type="domain" description="Glycosyl transferase family 1" evidence="2">
    <location>
        <begin position="179"/>
        <end position="315"/>
    </location>
</feature>
<dbReference type="AlphaFoldDB" id="A0A4R5D0R7"/>
<organism evidence="4 5">
    <name type="scientific">Flavobacterium hiemivividum</name>
    <dbReference type="NCBI Taxonomy" id="2541734"/>
    <lineage>
        <taxon>Bacteria</taxon>
        <taxon>Pseudomonadati</taxon>
        <taxon>Bacteroidota</taxon>
        <taxon>Flavobacteriia</taxon>
        <taxon>Flavobacteriales</taxon>
        <taxon>Flavobacteriaceae</taxon>
        <taxon>Flavobacterium</taxon>
    </lineage>
</organism>
<evidence type="ECO:0000313" key="5">
    <source>
        <dbReference type="Proteomes" id="UP000294597"/>
    </source>
</evidence>
<dbReference type="Proteomes" id="UP000294597">
    <property type="component" value="Unassembled WGS sequence"/>
</dbReference>
<protein>
    <submittedName>
        <fullName evidence="4">Glycosyltransferase family 1 protein</fullName>
    </submittedName>
</protein>
<keyword evidence="5" id="KW-1185">Reference proteome</keyword>
<dbReference type="SUPFAM" id="SSF53756">
    <property type="entry name" value="UDP-Glycosyltransferase/glycogen phosphorylase"/>
    <property type="match status" value="1"/>
</dbReference>
<proteinExistence type="predicted"/>
<dbReference type="PANTHER" id="PTHR46401">
    <property type="entry name" value="GLYCOSYLTRANSFERASE WBBK-RELATED"/>
    <property type="match status" value="1"/>
</dbReference>
<dbReference type="Pfam" id="PF13439">
    <property type="entry name" value="Glyco_transf_4"/>
    <property type="match status" value="1"/>
</dbReference>
<dbReference type="GO" id="GO:0009103">
    <property type="term" value="P:lipopolysaccharide biosynthetic process"/>
    <property type="evidence" value="ECO:0007669"/>
    <property type="project" value="TreeGrafter"/>
</dbReference>
<dbReference type="RefSeq" id="WP_132110189.1">
    <property type="nucleotide sequence ID" value="NZ_SMFO01000004.1"/>
</dbReference>
<keyword evidence="1 4" id="KW-0808">Transferase</keyword>
<dbReference type="Pfam" id="PF00534">
    <property type="entry name" value="Glycos_transf_1"/>
    <property type="match status" value="1"/>
</dbReference>
<accession>A0A4R5D0R7</accession>
<evidence type="ECO:0000259" key="2">
    <source>
        <dbReference type="Pfam" id="PF00534"/>
    </source>
</evidence>
<comment type="caution">
    <text evidence="4">The sequence shown here is derived from an EMBL/GenBank/DDBJ whole genome shotgun (WGS) entry which is preliminary data.</text>
</comment>
<evidence type="ECO:0000259" key="3">
    <source>
        <dbReference type="Pfam" id="PF13439"/>
    </source>
</evidence>
<name>A0A4R5D0R7_9FLAO</name>
<feature type="domain" description="Glycosyltransferase subfamily 4-like N-terminal" evidence="3">
    <location>
        <begin position="20"/>
        <end position="171"/>
    </location>
</feature>
<dbReference type="InterPro" id="IPR028098">
    <property type="entry name" value="Glyco_trans_4-like_N"/>
</dbReference>
<sequence length="350" mass="40682">MKNNLKIILDNIVFSLQKAGGISTYWFELYSRVIRDYDEVYFVERENDNIVAKQHVIGKEKILSTEVSNLLVDRFVNVSLRKVNEKFIFHSSYNRITSNKKAKQVLTVHDFVHEKYYSGVRRFLHSYQKGKAINKADAIITISENTKKDLLTFFPNINSNKIYVIYNGVSKDFYPLKKEALKNDFLFIGSREKYKNFDFAVKAIAQTDRFKLNIVGCVLRKEEVEILNRLIPGRWELFNNIENAKLNELYNQAYALIYPSSYEGFGIPLLEAMKTGCPFIALNSSSIPEVAGKAGVLIDKLEIAVFNEAVLNIDKKREEIIKMGFEQVKNFSWEKCYQETIQVYKDLYRS</sequence>
<gene>
    <name evidence="4" type="ORF">E0F98_07850</name>
</gene>
<evidence type="ECO:0000313" key="4">
    <source>
        <dbReference type="EMBL" id="TDE04554.1"/>
    </source>
</evidence>
<dbReference type="InterPro" id="IPR001296">
    <property type="entry name" value="Glyco_trans_1"/>
</dbReference>
<dbReference type="EMBL" id="SMFO01000004">
    <property type="protein sequence ID" value="TDE04554.1"/>
    <property type="molecule type" value="Genomic_DNA"/>
</dbReference>